<feature type="domain" description="WGR" evidence="18">
    <location>
        <begin position="84"/>
        <end position="181"/>
    </location>
</feature>
<keyword evidence="9" id="KW-0539">Nucleus</keyword>
<evidence type="ECO:0000259" key="15">
    <source>
        <dbReference type="PROSITE" id="PS50800"/>
    </source>
</evidence>
<evidence type="ECO:0000256" key="5">
    <source>
        <dbReference type="ARBA" id="ARBA00022679"/>
    </source>
</evidence>
<comment type="catalytic activity">
    <reaction evidence="2">
        <text>L-glutamyl-[protein] + NAD(+) = 5-O-(ADP-D-ribosyl)-L-glutamyl-[protein] + nicotinamide</text>
        <dbReference type="Rhea" id="RHEA:58224"/>
        <dbReference type="Rhea" id="RHEA-COMP:10208"/>
        <dbReference type="Rhea" id="RHEA-COMP:15089"/>
        <dbReference type="ChEBI" id="CHEBI:17154"/>
        <dbReference type="ChEBI" id="CHEBI:29973"/>
        <dbReference type="ChEBI" id="CHEBI:57540"/>
        <dbReference type="ChEBI" id="CHEBI:142540"/>
    </reaction>
</comment>
<dbReference type="EMBL" id="PQIB02000004">
    <property type="protein sequence ID" value="RLN24819.1"/>
    <property type="molecule type" value="Genomic_DNA"/>
</dbReference>
<evidence type="ECO:0000313" key="20">
    <source>
        <dbReference type="Proteomes" id="UP000275267"/>
    </source>
</evidence>
<dbReference type="PROSITE" id="PS51059">
    <property type="entry name" value="PARP_CATALYTIC"/>
    <property type="match status" value="1"/>
</dbReference>
<name>A0A3L6SQ21_PANMI</name>
<evidence type="ECO:0000256" key="8">
    <source>
        <dbReference type="ARBA" id="ARBA00023027"/>
    </source>
</evidence>
<dbReference type="GO" id="GO:0006302">
    <property type="term" value="P:double-strand break repair"/>
    <property type="evidence" value="ECO:0007669"/>
    <property type="project" value="TreeGrafter"/>
</dbReference>
<dbReference type="SUPFAM" id="SSF56399">
    <property type="entry name" value="ADP-ribosylation"/>
    <property type="match status" value="1"/>
</dbReference>
<dbReference type="PANTHER" id="PTHR10459:SF60">
    <property type="entry name" value="POLY [ADP-RIBOSE] POLYMERASE 2"/>
    <property type="match status" value="1"/>
</dbReference>
<keyword evidence="5 13" id="KW-0808">Transferase</keyword>
<dbReference type="Gene3D" id="1.20.142.10">
    <property type="entry name" value="Poly(ADP-ribose) polymerase, regulatory domain"/>
    <property type="match status" value="1"/>
</dbReference>
<dbReference type="FunFam" id="2.20.140.10:FF:000001">
    <property type="entry name" value="Poly [ADP-ribose] polymerase"/>
    <property type="match status" value="1"/>
</dbReference>
<evidence type="ECO:0000256" key="10">
    <source>
        <dbReference type="ARBA" id="ARBA00024347"/>
    </source>
</evidence>
<comment type="similarity">
    <text evidence="10">Belongs to the ARTD/PARP family.</text>
</comment>
<keyword evidence="20" id="KW-1185">Reference proteome</keyword>
<feature type="domain" description="PARP catalytic" evidence="16">
    <location>
        <begin position="350"/>
        <end position="563"/>
    </location>
</feature>
<evidence type="ECO:0000256" key="4">
    <source>
        <dbReference type="ARBA" id="ARBA00022676"/>
    </source>
</evidence>
<keyword evidence="8 13" id="KW-0520">NAD</keyword>
<dbReference type="InterPro" id="IPR012317">
    <property type="entry name" value="Poly(ADP-ribose)pol_cat_dom"/>
</dbReference>
<dbReference type="InterPro" id="IPR003034">
    <property type="entry name" value="SAP_dom"/>
</dbReference>
<dbReference type="SUPFAM" id="SSF47587">
    <property type="entry name" value="Domain of poly(ADP-ribose) polymerase"/>
    <property type="match status" value="1"/>
</dbReference>
<gene>
    <name evidence="19" type="ORF">C2845_PM07G09370</name>
</gene>
<evidence type="ECO:0000256" key="12">
    <source>
        <dbReference type="ARBA" id="ARBA00033987"/>
    </source>
</evidence>
<dbReference type="InterPro" id="IPR004102">
    <property type="entry name" value="Poly(ADP-ribose)pol_reg_dom"/>
</dbReference>
<dbReference type="FunFam" id="3.90.228.10:FF:000002">
    <property type="entry name" value="Poly [ADP-ribose] polymerase"/>
    <property type="match status" value="1"/>
</dbReference>
<dbReference type="PROSITE" id="PS51060">
    <property type="entry name" value="PARP_ALPHA_HD"/>
    <property type="match status" value="1"/>
</dbReference>
<sequence>MSYRELQGLAKSRGLAANGSKKDVIERLLSAPANATDGIQDEKRAPKGGVEKAEEEVKKDKMVTATKKGAAVLDQHIPDHIKVNYHVLQVGDNIYDATLNQTNVGDNNNKFYIIQVLESDAGGSFVVYNRWGRVGARGQDKLHGPFSTRDQAIYEFEGKFQDKTNNLWCDRKKFKCYAKKYTWLEMDYGETDKETNKAEKKGSIIDQIKETKLETRIAQFISLICNISMMKQQMVEIGYNADKLPLGKLSKSTILKGYDVLKRISNVISRADIRQLEQLTGEFYTVIPHDFGFRKMRAVDLLTNSICQVEALGEIEIATKLLEDDSSDQCVNFTLIANMKFYLVLIAIDDPLYARYKQLHCEFTPLEADSEEYSMIKAYLMNTHGKTHLGYTVDIVQIFKVSRHGETERFQKVNAYYYYCPPGLRIAPPEAPVTGYMFGKGVYFADMFSKSANYCYASEASRSGVLLLCEVALGDMNELLNADYDANNLPKGKLSTKGVGQTAPDLSESKTTDDGVVVPLGKPKQEPFKRGSLLYNEYIVYNVDQIRMRYVIHVSFNFKRRAAKEAHPCTLGRVWLISTCCHTFLPNRDLPHLRQGLTKQWTNDKEDAGSRSYG</sequence>
<dbReference type="GO" id="GO:0016779">
    <property type="term" value="F:nucleotidyltransferase activity"/>
    <property type="evidence" value="ECO:0007669"/>
    <property type="project" value="UniProtKB-KW"/>
</dbReference>
<comment type="subcellular location">
    <subcellularLocation>
        <location evidence="3">Nucleus</location>
    </subcellularLocation>
</comment>
<proteinExistence type="inferred from homology"/>
<evidence type="ECO:0000313" key="19">
    <source>
        <dbReference type="EMBL" id="RLN24819.1"/>
    </source>
</evidence>
<keyword evidence="6" id="KW-0548">Nucleotidyltransferase</keyword>
<organism evidence="19 20">
    <name type="scientific">Panicum miliaceum</name>
    <name type="common">Proso millet</name>
    <name type="synonym">Broomcorn millet</name>
    <dbReference type="NCBI Taxonomy" id="4540"/>
    <lineage>
        <taxon>Eukaryota</taxon>
        <taxon>Viridiplantae</taxon>
        <taxon>Streptophyta</taxon>
        <taxon>Embryophyta</taxon>
        <taxon>Tracheophyta</taxon>
        <taxon>Spermatophyta</taxon>
        <taxon>Magnoliopsida</taxon>
        <taxon>Liliopsida</taxon>
        <taxon>Poales</taxon>
        <taxon>Poaceae</taxon>
        <taxon>PACMAD clade</taxon>
        <taxon>Panicoideae</taxon>
        <taxon>Panicodae</taxon>
        <taxon>Paniceae</taxon>
        <taxon>Panicinae</taxon>
        <taxon>Panicum</taxon>
        <taxon>Panicum sect. Panicum</taxon>
    </lineage>
</organism>
<dbReference type="Proteomes" id="UP000275267">
    <property type="component" value="Unassembled WGS sequence"/>
</dbReference>
<dbReference type="SUPFAM" id="SSF142921">
    <property type="entry name" value="WGR domain-like"/>
    <property type="match status" value="1"/>
</dbReference>
<comment type="catalytic activity">
    <reaction evidence="1">
        <text>L-aspartyl-[protein] + NAD(+) = 4-O-(ADP-D-ribosyl)-L-aspartyl-[protein] + nicotinamide</text>
        <dbReference type="Rhea" id="RHEA:54424"/>
        <dbReference type="Rhea" id="RHEA-COMP:9867"/>
        <dbReference type="Rhea" id="RHEA-COMP:13832"/>
        <dbReference type="ChEBI" id="CHEBI:17154"/>
        <dbReference type="ChEBI" id="CHEBI:29961"/>
        <dbReference type="ChEBI" id="CHEBI:57540"/>
        <dbReference type="ChEBI" id="CHEBI:138102"/>
    </reaction>
</comment>
<evidence type="ECO:0000256" key="9">
    <source>
        <dbReference type="ARBA" id="ARBA00023242"/>
    </source>
</evidence>
<dbReference type="PANTHER" id="PTHR10459">
    <property type="entry name" value="DNA LIGASE"/>
    <property type="match status" value="1"/>
</dbReference>
<comment type="function">
    <text evidence="11">Involved in the base excision repair (BER) pathway, by catalyzing the poly(ADP-ribosyl)ation of a limited number of acceptor proteins involved in chromatin architecture and in DNA metabolism. This modification follows DNA damages and appears as an obligatory step in a detection/signaling pathway leading to the reparation of DNA strand breaks.</text>
</comment>
<dbReference type="InterPro" id="IPR050800">
    <property type="entry name" value="ARTD/PARP"/>
</dbReference>
<dbReference type="Pfam" id="PF02037">
    <property type="entry name" value="SAP"/>
    <property type="match status" value="1"/>
</dbReference>
<feature type="region of interest" description="Disordered" evidence="14">
    <location>
        <begin position="495"/>
        <end position="518"/>
    </location>
</feature>
<dbReference type="PROSITE" id="PS50800">
    <property type="entry name" value="SAP"/>
    <property type="match status" value="1"/>
</dbReference>
<dbReference type="STRING" id="4540.A0A3L6SQ21"/>
<dbReference type="InterPro" id="IPR008893">
    <property type="entry name" value="WGR_domain"/>
</dbReference>
<feature type="domain" description="PARP alpha-helical" evidence="17">
    <location>
        <begin position="210"/>
        <end position="323"/>
    </location>
</feature>
<evidence type="ECO:0000256" key="13">
    <source>
        <dbReference type="RuleBase" id="RU362114"/>
    </source>
</evidence>
<feature type="domain" description="SAP" evidence="15">
    <location>
        <begin position="1"/>
        <end position="32"/>
    </location>
</feature>
<evidence type="ECO:0000256" key="3">
    <source>
        <dbReference type="ARBA" id="ARBA00004123"/>
    </source>
</evidence>
<accession>A0A3L6SQ21</accession>
<evidence type="ECO:0000256" key="2">
    <source>
        <dbReference type="ARBA" id="ARBA00000459"/>
    </source>
</evidence>
<dbReference type="PROSITE" id="PS51977">
    <property type="entry name" value="WGR"/>
    <property type="match status" value="1"/>
</dbReference>
<dbReference type="OrthoDB" id="2017365at2759"/>
<evidence type="ECO:0000256" key="6">
    <source>
        <dbReference type="ARBA" id="ARBA00022695"/>
    </source>
</evidence>
<dbReference type="Pfam" id="PF00644">
    <property type="entry name" value="PARP"/>
    <property type="match status" value="1"/>
</dbReference>
<dbReference type="GO" id="GO:0005730">
    <property type="term" value="C:nucleolus"/>
    <property type="evidence" value="ECO:0007669"/>
    <property type="project" value="TreeGrafter"/>
</dbReference>
<dbReference type="AlphaFoldDB" id="A0A3L6SQ21"/>
<keyword evidence="7" id="KW-0013">ADP-ribosylation</keyword>
<dbReference type="GO" id="GO:0070212">
    <property type="term" value="P:protein poly-ADP-ribosylation"/>
    <property type="evidence" value="ECO:0007669"/>
    <property type="project" value="TreeGrafter"/>
</dbReference>
<dbReference type="SMART" id="SM00773">
    <property type="entry name" value="WGR"/>
    <property type="match status" value="1"/>
</dbReference>
<reference evidence="20" key="1">
    <citation type="journal article" date="2019" name="Nat. Commun.">
        <title>The genome of broomcorn millet.</title>
        <authorList>
            <person name="Zou C."/>
            <person name="Miki D."/>
            <person name="Li D."/>
            <person name="Tang Q."/>
            <person name="Xiao L."/>
            <person name="Rajput S."/>
            <person name="Deng P."/>
            <person name="Jia W."/>
            <person name="Huang R."/>
            <person name="Zhang M."/>
            <person name="Sun Y."/>
            <person name="Hu J."/>
            <person name="Fu X."/>
            <person name="Schnable P.S."/>
            <person name="Li F."/>
            <person name="Zhang H."/>
            <person name="Feng B."/>
            <person name="Zhu X."/>
            <person name="Liu R."/>
            <person name="Schnable J.C."/>
            <person name="Zhu J.-K."/>
            <person name="Zhang H."/>
        </authorList>
    </citation>
    <scope>NUCLEOTIDE SEQUENCE [LARGE SCALE GENOMIC DNA]</scope>
</reference>
<evidence type="ECO:0000256" key="1">
    <source>
        <dbReference type="ARBA" id="ARBA00000438"/>
    </source>
</evidence>
<dbReference type="Gene3D" id="2.20.140.10">
    <property type="entry name" value="WGR domain"/>
    <property type="match status" value="1"/>
</dbReference>
<dbReference type="EC" id="2.4.2.-" evidence="13"/>
<dbReference type="CDD" id="cd08002">
    <property type="entry name" value="WGR_PARP3_like"/>
    <property type="match status" value="1"/>
</dbReference>
<keyword evidence="4 13" id="KW-0328">Glycosyltransferase</keyword>
<dbReference type="Pfam" id="PF02877">
    <property type="entry name" value="PARP_reg"/>
    <property type="match status" value="1"/>
</dbReference>
<dbReference type="Pfam" id="PF05406">
    <property type="entry name" value="WGR"/>
    <property type="match status" value="1"/>
</dbReference>
<evidence type="ECO:0000256" key="14">
    <source>
        <dbReference type="SAM" id="MobiDB-lite"/>
    </source>
</evidence>
<comment type="catalytic activity">
    <reaction evidence="12">
        <text>NAD(+) + (ADP-D-ribosyl)n-acceptor = nicotinamide + (ADP-D-ribosyl)n+1-acceptor + H(+).</text>
        <dbReference type="EC" id="2.4.2.30"/>
    </reaction>
</comment>
<dbReference type="GO" id="GO:0003950">
    <property type="term" value="F:NAD+ poly-ADP-ribosyltransferase activity"/>
    <property type="evidence" value="ECO:0007669"/>
    <property type="project" value="UniProtKB-UniRule"/>
</dbReference>
<evidence type="ECO:0000256" key="11">
    <source>
        <dbReference type="ARBA" id="ARBA00024945"/>
    </source>
</evidence>
<evidence type="ECO:0000259" key="16">
    <source>
        <dbReference type="PROSITE" id="PS51059"/>
    </source>
</evidence>
<protein>
    <recommendedName>
        <fullName evidence="13">Poly [ADP-ribose] polymerase</fullName>
        <shortName evidence="13">PARP</shortName>
        <ecNumber evidence="13">2.4.2.-</ecNumber>
    </recommendedName>
</protein>
<dbReference type="GO" id="GO:0140806">
    <property type="term" value="F:NAD+-protein-aspartate ADP-ribosyltransferase activity"/>
    <property type="evidence" value="ECO:0007669"/>
    <property type="project" value="RHEA"/>
</dbReference>
<dbReference type="GO" id="GO:0140807">
    <property type="term" value="F:NAD+-protein-glutamate ADP-ribosyltransferase activity"/>
    <property type="evidence" value="ECO:0007669"/>
    <property type="project" value="RHEA"/>
</dbReference>
<evidence type="ECO:0000259" key="18">
    <source>
        <dbReference type="PROSITE" id="PS51977"/>
    </source>
</evidence>
<dbReference type="Gene3D" id="3.90.228.10">
    <property type="match status" value="1"/>
</dbReference>
<evidence type="ECO:0000256" key="7">
    <source>
        <dbReference type="ARBA" id="ARBA00022765"/>
    </source>
</evidence>
<dbReference type="CDD" id="cd01437">
    <property type="entry name" value="parp_like"/>
    <property type="match status" value="1"/>
</dbReference>
<dbReference type="InterPro" id="IPR036930">
    <property type="entry name" value="WGR_dom_sf"/>
</dbReference>
<dbReference type="InterPro" id="IPR036616">
    <property type="entry name" value="Poly(ADP-ribose)pol_reg_dom_sf"/>
</dbReference>
<evidence type="ECO:0000259" key="17">
    <source>
        <dbReference type="PROSITE" id="PS51060"/>
    </source>
</evidence>
<comment type="caution">
    <text evidence="19">The sequence shown here is derived from an EMBL/GenBank/DDBJ whole genome shotgun (WGS) entry which is preliminary data.</text>
</comment>